<evidence type="ECO:0000256" key="1">
    <source>
        <dbReference type="ARBA" id="ARBA00004141"/>
    </source>
</evidence>
<feature type="transmembrane region" description="Helical" evidence="8">
    <location>
        <begin position="158"/>
        <end position="180"/>
    </location>
</feature>
<organism>
    <name type="scientific">Branchiostoma floridae</name>
    <name type="common">Florida lancelet</name>
    <name type="synonym">Amphioxus</name>
    <dbReference type="NCBI Taxonomy" id="7739"/>
    <lineage>
        <taxon>Eukaryota</taxon>
        <taxon>Metazoa</taxon>
        <taxon>Chordata</taxon>
        <taxon>Cephalochordata</taxon>
        <taxon>Leptocardii</taxon>
        <taxon>Amphioxiformes</taxon>
        <taxon>Branchiostomatidae</taxon>
        <taxon>Branchiostoma</taxon>
    </lineage>
</organism>
<protein>
    <submittedName>
        <fullName evidence="9">Uncharacterized protein</fullName>
    </submittedName>
</protein>
<dbReference type="EMBL" id="GG666525">
    <property type="protein sequence ID" value="EEN58996.1"/>
    <property type="molecule type" value="Genomic_DNA"/>
</dbReference>
<feature type="transmembrane region" description="Helical" evidence="8">
    <location>
        <begin position="192"/>
        <end position="214"/>
    </location>
</feature>
<gene>
    <name evidence="9" type="ORF">BRAFLDRAFT_84719</name>
</gene>
<evidence type="ECO:0000256" key="5">
    <source>
        <dbReference type="ARBA" id="ARBA00023136"/>
    </source>
</evidence>
<dbReference type="GO" id="GO:0022857">
    <property type="term" value="F:transmembrane transporter activity"/>
    <property type="evidence" value="ECO:0007669"/>
    <property type="project" value="InterPro"/>
</dbReference>
<comment type="similarity">
    <text evidence="6">Belongs to the glycoside-pentoside-hexuronide (GPH) cation symporter transporter (TC 2.A.2) family.</text>
</comment>
<feature type="transmembrane region" description="Helical" evidence="8">
    <location>
        <begin position="645"/>
        <end position="668"/>
    </location>
</feature>
<dbReference type="PANTHER" id="PTHR19432:SF35">
    <property type="entry name" value="SOLUTE CARRIER FAMILY 45 MEMBER 3 ISOFORM X1"/>
    <property type="match status" value="1"/>
</dbReference>
<evidence type="ECO:0000256" key="7">
    <source>
        <dbReference type="SAM" id="MobiDB-lite"/>
    </source>
</evidence>
<keyword evidence="4 8" id="KW-1133">Transmembrane helix</keyword>
<feature type="transmembrane region" description="Helical" evidence="8">
    <location>
        <begin position="226"/>
        <end position="243"/>
    </location>
</feature>
<evidence type="ECO:0000256" key="6">
    <source>
        <dbReference type="ARBA" id="ARBA00038193"/>
    </source>
</evidence>
<evidence type="ECO:0000256" key="2">
    <source>
        <dbReference type="ARBA" id="ARBA00022448"/>
    </source>
</evidence>
<sequence>MAGVQVLWSAEWVLHAWLESRYCGQLSGYCMHGWSPARVQVLRSAEWVLHAQQESRYCSQLSGYCMHSRSPAGQTTVSFITLLNNVLTYSVREVPSSLLKMASSWRLLRERFKSALGISREEDTKTIVDKEEIDESLQTPTPGVDEATPTGRRPRWQLVFLSATVCGIELCYAAETAYVSPTLLNIGVPERFMTLAWCLSPLLGFFLTPLLGSASDTCRAKLGRRRPFILLLSAGIVTGLILVPNGRDIGVALGDSEDGHLDGHNVSFPTSPPIENITQAENVTTAPTELPPTGDYPTTPATHTGNASDQWVDITSPDHHAWGVVFTVVGVVLLDFSCDACQSPCRAYLLDVCVPEDHAIGLTTFTIMAGFGGAVGYLVGGLNWENIEIGRQLGGHVRVVFLVVLVLFVLGVSLTVTTAKETPLPVLLRKEKKGRKDVGYQSFQEETTETEMTKLSDGYQQIGGKNTEEKDDKDKKIVSYQENGVANGDVTNRSTIDGPGQHPGHVVAMETADDDEYDLQEPTLKTYLLSIIYMPKCLRILCLTNYLNWMALVSYSLYFTDFVGQAVYGGDPRAPLGSPARELYDEGVRMGSCGMAVYSLTCSFYSMIVEKLISRIGARAVYMAGQMTHCVGMLAMGLIRQRWAVIVLSCAAGVLYATIFTIPFILVASYHSQGLGLSSPAALKLIHTNKRQECKLERYSRLRIPSVLEENHDRRKKYQDATLHEKENFKIREKHRKCTDRPLETDTKPSVERTNVDLMVTTPWPHESSDCLESPCGVQTYSCRRGKFCLLAEEPSLQLQPLLEAA</sequence>
<dbReference type="GO" id="GO:0016020">
    <property type="term" value="C:membrane"/>
    <property type="evidence" value="ECO:0007669"/>
    <property type="project" value="UniProtKB-SubCell"/>
</dbReference>
<accession>C3YL05</accession>
<reference evidence="9" key="1">
    <citation type="journal article" date="2008" name="Nature">
        <title>The amphioxus genome and the evolution of the chordate karyotype.</title>
        <authorList>
            <consortium name="US DOE Joint Genome Institute (JGI-PGF)"/>
            <person name="Putnam N.H."/>
            <person name="Butts T."/>
            <person name="Ferrier D.E.K."/>
            <person name="Furlong R.F."/>
            <person name="Hellsten U."/>
            <person name="Kawashima T."/>
            <person name="Robinson-Rechavi M."/>
            <person name="Shoguchi E."/>
            <person name="Terry A."/>
            <person name="Yu J.-K."/>
            <person name="Benito-Gutierrez E.L."/>
            <person name="Dubchak I."/>
            <person name="Garcia-Fernandez J."/>
            <person name="Gibson-Brown J.J."/>
            <person name="Grigoriev I.V."/>
            <person name="Horton A.C."/>
            <person name="de Jong P.J."/>
            <person name="Jurka J."/>
            <person name="Kapitonov V.V."/>
            <person name="Kohara Y."/>
            <person name="Kuroki Y."/>
            <person name="Lindquist E."/>
            <person name="Lucas S."/>
            <person name="Osoegawa K."/>
            <person name="Pennacchio L.A."/>
            <person name="Salamov A.A."/>
            <person name="Satou Y."/>
            <person name="Sauka-Spengler T."/>
            <person name="Schmutz J."/>
            <person name="Shin-I T."/>
            <person name="Toyoda A."/>
            <person name="Bronner-Fraser M."/>
            <person name="Fujiyama A."/>
            <person name="Holland L.Z."/>
            <person name="Holland P.W.H."/>
            <person name="Satoh N."/>
            <person name="Rokhsar D.S."/>
        </authorList>
    </citation>
    <scope>NUCLEOTIDE SEQUENCE [LARGE SCALE GENOMIC DNA]</scope>
    <source>
        <strain evidence="9">S238N-H82</strain>
        <tissue evidence="9">Testes</tissue>
    </source>
</reference>
<dbReference type="Pfam" id="PF07690">
    <property type="entry name" value="MFS_1"/>
    <property type="match status" value="1"/>
</dbReference>
<dbReference type="Gene3D" id="1.20.1250.20">
    <property type="entry name" value="MFS general substrate transporter like domains"/>
    <property type="match status" value="1"/>
</dbReference>
<feature type="transmembrane region" description="Helical" evidence="8">
    <location>
        <begin position="399"/>
        <end position="419"/>
    </location>
</feature>
<keyword evidence="3 8" id="KW-0812">Transmembrane</keyword>
<dbReference type="InterPro" id="IPR011701">
    <property type="entry name" value="MFS"/>
</dbReference>
<dbReference type="AlphaFoldDB" id="C3YL05"/>
<evidence type="ECO:0000256" key="4">
    <source>
        <dbReference type="ARBA" id="ARBA00022989"/>
    </source>
</evidence>
<dbReference type="SUPFAM" id="SSF103473">
    <property type="entry name" value="MFS general substrate transporter"/>
    <property type="match status" value="2"/>
</dbReference>
<dbReference type="InParanoid" id="C3YL05"/>
<feature type="transmembrane region" description="Helical" evidence="8">
    <location>
        <begin position="359"/>
        <end position="379"/>
    </location>
</feature>
<evidence type="ECO:0000256" key="3">
    <source>
        <dbReference type="ARBA" id="ARBA00022692"/>
    </source>
</evidence>
<dbReference type="PANTHER" id="PTHR19432">
    <property type="entry name" value="SUGAR TRANSPORTER"/>
    <property type="match status" value="1"/>
</dbReference>
<feature type="region of interest" description="Disordered" evidence="7">
    <location>
        <begin position="447"/>
        <end position="474"/>
    </location>
</feature>
<name>C3YL05_BRAFL</name>
<comment type="subcellular location">
    <subcellularLocation>
        <location evidence="1">Membrane</location>
        <topology evidence="1">Multi-pass membrane protein</topology>
    </subcellularLocation>
</comment>
<evidence type="ECO:0000256" key="8">
    <source>
        <dbReference type="SAM" id="Phobius"/>
    </source>
</evidence>
<keyword evidence="5 8" id="KW-0472">Membrane</keyword>
<feature type="transmembrane region" description="Helical" evidence="8">
    <location>
        <begin position="620"/>
        <end position="639"/>
    </location>
</feature>
<dbReference type="CDD" id="cd17313">
    <property type="entry name" value="MFS_SLC45_SUC"/>
    <property type="match status" value="1"/>
</dbReference>
<dbReference type="InterPro" id="IPR036259">
    <property type="entry name" value="MFS_trans_sf"/>
</dbReference>
<proteinExistence type="inferred from homology"/>
<keyword evidence="2" id="KW-0813">Transport</keyword>
<evidence type="ECO:0000313" key="9">
    <source>
        <dbReference type="EMBL" id="EEN58996.1"/>
    </source>
</evidence>
<dbReference type="eggNOG" id="KOG0637">
    <property type="taxonomic scope" value="Eukaryota"/>
</dbReference>